<evidence type="ECO:0000313" key="3">
    <source>
        <dbReference type="Proteomes" id="UP001167796"/>
    </source>
</evidence>
<gene>
    <name evidence="2" type="ORF">Q5H92_00095</name>
</gene>
<feature type="transmembrane region" description="Helical" evidence="1">
    <location>
        <begin position="119"/>
        <end position="142"/>
    </location>
</feature>
<name>A0ABT9A4G6_9BACT</name>
<dbReference type="RefSeq" id="WP_305009395.1">
    <property type="nucleotide sequence ID" value="NZ_JAUQSX010000001.1"/>
</dbReference>
<keyword evidence="3" id="KW-1185">Reference proteome</keyword>
<reference evidence="2" key="1">
    <citation type="submission" date="2023-07" db="EMBL/GenBank/DDBJ databases">
        <authorList>
            <person name="Kim M.K."/>
        </authorList>
    </citation>
    <scope>NUCLEOTIDE SEQUENCE</scope>
    <source>
        <strain evidence="2">M29</strain>
    </source>
</reference>
<accession>A0ABT9A4G6</accession>
<keyword evidence="1" id="KW-0472">Membrane</keyword>
<feature type="transmembrane region" description="Helical" evidence="1">
    <location>
        <begin position="149"/>
        <end position="167"/>
    </location>
</feature>
<keyword evidence="1" id="KW-1133">Transmembrane helix</keyword>
<protein>
    <recommendedName>
        <fullName evidence="4">DoxX family protein</fullName>
    </recommendedName>
</protein>
<organism evidence="2 3">
    <name type="scientific">Hymenobacter mellowenesis</name>
    <dbReference type="NCBI Taxonomy" id="3063995"/>
    <lineage>
        <taxon>Bacteria</taxon>
        <taxon>Pseudomonadati</taxon>
        <taxon>Bacteroidota</taxon>
        <taxon>Cytophagia</taxon>
        <taxon>Cytophagales</taxon>
        <taxon>Hymenobacteraceae</taxon>
        <taxon>Hymenobacter</taxon>
    </lineage>
</organism>
<keyword evidence="1" id="KW-0812">Transmembrane</keyword>
<evidence type="ECO:0000313" key="2">
    <source>
        <dbReference type="EMBL" id="MDO7844738.1"/>
    </source>
</evidence>
<dbReference type="Proteomes" id="UP001167796">
    <property type="component" value="Unassembled WGS sequence"/>
</dbReference>
<dbReference type="EMBL" id="JAUQSX010000001">
    <property type="protein sequence ID" value="MDO7844738.1"/>
    <property type="molecule type" value="Genomic_DNA"/>
</dbReference>
<proteinExistence type="predicted"/>
<comment type="caution">
    <text evidence="2">The sequence shown here is derived from an EMBL/GenBank/DDBJ whole genome shotgun (WGS) entry which is preliminary data.</text>
</comment>
<feature type="transmembrane region" description="Helical" evidence="1">
    <location>
        <begin position="173"/>
        <end position="190"/>
    </location>
</feature>
<evidence type="ECO:0008006" key="4">
    <source>
        <dbReference type="Google" id="ProtNLM"/>
    </source>
</evidence>
<sequence length="207" mass="22206">MPTNTYYLDAARTDAVTASWGMFFRNFRLDYQGRELGQLTPAELKAGHEFTLPDGRRLLVRLQQKIGAQGLDFQLDGRPLGGTVNDPLTQINIAFGSIMFIAGLNVLLSAAALLGQVEFLLTLGFGWGTLAEGLVYAGLGWLGKYRQAAWAFYVALGLLVLDGVMLLGSGQGTGGLVVRLFLGIAIYRGAAATRQLRAASATDFASQ</sequence>
<feature type="transmembrane region" description="Helical" evidence="1">
    <location>
        <begin position="93"/>
        <end position="113"/>
    </location>
</feature>
<evidence type="ECO:0000256" key="1">
    <source>
        <dbReference type="SAM" id="Phobius"/>
    </source>
</evidence>